<dbReference type="OrthoDB" id="2555434at2759"/>
<dbReference type="EMBL" id="KZ819204">
    <property type="protein sequence ID" value="PWY97620.1"/>
    <property type="molecule type" value="Genomic_DNA"/>
</dbReference>
<protein>
    <recommendedName>
        <fullName evidence="5">DUF202 domain-containing protein</fullName>
    </recommendedName>
</protein>
<keyword evidence="2" id="KW-1133">Transmembrane helix</keyword>
<dbReference type="Proteomes" id="UP000246740">
    <property type="component" value="Unassembled WGS sequence"/>
</dbReference>
<feature type="transmembrane region" description="Helical" evidence="2">
    <location>
        <begin position="65"/>
        <end position="85"/>
    </location>
</feature>
<evidence type="ECO:0000313" key="4">
    <source>
        <dbReference type="Proteomes" id="UP000246740"/>
    </source>
</evidence>
<reference evidence="3 4" key="1">
    <citation type="journal article" date="2018" name="Mol. Biol. Evol.">
        <title>Broad Genomic Sampling Reveals a Smut Pathogenic Ancestry of the Fungal Clade Ustilaginomycotina.</title>
        <authorList>
            <person name="Kijpornyongpan T."/>
            <person name="Mondo S.J."/>
            <person name="Barry K."/>
            <person name="Sandor L."/>
            <person name="Lee J."/>
            <person name="Lipzen A."/>
            <person name="Pangilinan J."/>
            <person name="LaButti K."/>
            <person name="Hainaut M."/>
            <person name="Henrissat B."/>
            <person name="Grigoriev I.V."/>
            <person name="Spatafora J.W."/>
            <person name="Aime M.C."/>
        </authorList>
    </citation>
    <scope>NUCLEOTIDE SEQUENCE [LARGE SCALE GENOMIC DNA]</scope>
    <source>
        <strain evidence="3 4">MCA 3645</strain>
    </source>
</reference>
<accession>A0A317XK06</accession>
<dbReference type="AlphaFoldDB" id="A0A317XK06"/>
<feature type="transmembrane region" description="Helical" evidence="2">
    <location>
        <begin position="40"/>
        <end position="59"/>
    </location>
</feature>
<sequence>MTGTTSAPAPSGRATPHSYIKLNERDLVDYRAIQRTFDGAYARTAMGQLCYAIVILRLFQDRFFYVGMVYAILAVGFIPVAIVRYRMAVQNEDRYFELKPSATGSAQSNQGPGETLTRVQTGQSTEPANDAARPTMPVRPVSSVLRKTFVTAGSVVAAATTFVALTEIALLVLILRI</sequence>
<dbReference type="InParanoid" id="A0A317XK06"/>
<dbReference type="PANTHER" id="PTHR38646:SF1">
    <property type="entry name" value="DUF202 DOMAIN-CONTAINING PROTEIN"/>
    <property type="match status" value="1"/>
</dbReference>
<feature type="region of interest" description="Disordered" evidence="1">
    <location>
        <begin position="101"/>
        <end position="136"/>
    </location>
</feature>
<feature type="compositionally biased region" description="Polar residues" evidence="1">
    <location>
        <begin position="102"/>
        <end position="127"/>
    </location>
</feature>
<keyword evidence="2" id="KW-0812">Transmembrane</keyword>
<proteinExistence type="predicted"/>
<gene>
    <name evidence="3" type="ORF">BCV70DRAFT_48308</name>
</gene>
<keyword evidence="2" id="KW-0472">Membrane</keyword>
<evidence type="ECO:0000256" key="2">
    <source>
        <dbReference type="SAM" id="Phobius"/>
    </source>
</evidence>
<evidence type="ECO:0000313" key="3">
    <source>
        <dbReference type="EMBL" id="PWY97620.1"/>
    </source>
</evidence>
<feature type="transmembrane region" description="Helical" evidence="2">
    <location>
        <begin position="149"/>
        <end position="175"/>
    </location>
</feature>
<evidence type="ECO:0008006" key="5">
    <source>
        <dbReference type="Google" id="ProtNLM"/>
    </source>
</evidence>
<dbReference type="PANTHER" id="PTHR38646">
    <property type="entry name" value="YALI0F00814P"/>
    <property type="match status" value="1"/>
</dbReference>
<evidence type="ECO:0000256" key="1">
    <source>
        <dbReference type="SAM" id="MobiDB-lite"/>
    </source>
</evidence>
<name>A0A317XK06_9BASI</name>
<organism evidence="3 4">
    <name type="scientific">Testicularia cyperi</name>
    <dbReference type="NCBI Taxonomy" id="1882483"/>
    <lineage>
        <taxon>Eukaryota</taxon>
        <taxon>Fungi</taxon>
        <taxon>Dikarya</taxon>
        <taxon>Basidiomycota</taxon>
        <taxon>Ustilaginomycotina</taxon>
        <taxon>Ustilaginomycetes</taxon>
        <taxon>Ustilaginales</taxon>
        <taxon>Anthracoideaceae</taxon>
        <taxon>Testicularia</taxon>
    </lineage>
</organism>
<keyword evidence="4" id="KW-1185">Reference proteome</keyword>